<dbReference type="EMBL" id="JACXYY010000002">
    <property type="protein sequence ID" value="MBD3914319.1"/>
    <property type="molecule type" value="Genomic_DNA"/>
</dbReference>
<dbReference type="PANTHER" id="PTHR34700">
    <property type="entry name" value="POTASSIUM BINDING PROTEIN KBP"/>
    <property type="match status" value="1"/>
</dbReference>
<comment type="caution">
    <text evidence="4">The sequence shown here is derived from an EMBL/GenBank/DDBJ whole genome shotgun (WGS) entry which is preliminary data.</text>
</comment>
<evidence type="ECO:0000313" key="5">
    <source>
        <dbReference type="Proteomes" id="UP000649289"/>
    </source>
</evidence>
<dbReference type="Pfam" id="PF01476">
    <property type="entry name" value="LysM"/>
    <property type="match status" value="1"/>
</dbReference>
<dbReference type="InterPro" id="IPR036779">
    <property type="entry name" value="LysM_dom_sf"/>
</dbReference>
<keyword evidence="5" id="KW-1185">Reference proteome</keyword>
<dbReference type="InterPro" id="IPR052196">
    <property type="entry name" value="Bact_Kbp"/>
</dbReference>
<gene>
    <name evidence="4" type="ORF">IEZ25_06800</name>
</gene>
<feature type="compositionally biased region" description="Basic and acidic residues" evidence="1">
    <location>
        <begin position="207"/>
        <end position="222"/>
    </location>
</feature>
<evidence type="ECO:0000256" key="2">
    <source>
        <dbReference type="SAM" id="Phobius"/>
    </source>
</evidence>
<dbReference type="SUPFAM" id="SSF54106">
    <property type="entry name" value="LysM domain"/>
    <property type="match status" value="1"/>
</dbReference>
<evidence type="ECO:0000313" key="4">
    <source>
        <dbReference type="EMBL" id="MBD3914319.1"/>
    </source>
</evidence>
<sequence>MVRPVVVWLGATSAALGAAALAPGAWHATRTGAGDDVIDLVVAVCATGLALAAAWLWVITTATVAALLLDRRRPGVTSVAGGTVRRWVLVACGAAVVAGTSTPALAAGDRAGSDGREGLVGLSLPERAVAPERHGPRPAHATIRPASVRVDAHVVRPGESLWAIAAAHPVGETSIDQRWRTIWQANRDVVGDDPDLILPGQALHLPGDTHDSNDHHDTDGAR</sequence>
<keyword evidence="2" id="KW-0472">Membrane</keyword>
<keyword evidence="2" id="KW-1133">Transmembrane helix</keyword>
<feature type="transmembrane region" description="Helical" evidence="2">
    <location>
        <begin position="40"/>
        <end position="69"/>
    </location>
</feature>
<dbReference type="Gene3D" id="3.10.350.10">
    <property type="entry name" value="LysM domain"/>
    <property type="match status" value="1"/>
</dbReference>
<dbReference type="SMART" id="SM00257">
    <property type="entry name" value="LysM"/>
    <property type="match status" value="1"/>
</dbReference>
<dbReference type="PROSITE" id="PS51782">
    <property type="entry name" value="LYSM"/>
    <property type="match status" value="1"/>
</dbReference>
<keyword evidence="2" id="KW-0812">Transmembrane</keyword>
<dbReference type="PANTHER" id="PTHR34700:SF4">
    <property type="entry name" value="PHAGE-LIKE ELEMENT PBSX PROTEIN XKDP"/>
    <property type="match status" value="1"/>
</dbReference>
<dbReference type="CDD" id="cd00118">
    <property type="entry name" value="LysM"/>
    <property type="match status" value="1"/>
</dbReference>
<dbReference type="InterPro" id="IPR018392">
    <property type="entry name" value="LysM"/>
</dbReference>
<name>A0ABR8MDX4_9ACTN</name>
<organism evidence="4 5">
    <name type="scientific">Nocardioides hwasunensis</name>
    <dbReference type="NCBI Taxonomy" id="397258"/>
    <lineage>
        <taxon>Bacteria</taxon>
        <taxon>Bacillati</taxon>
        <taxon>Actinomycetota</taxon>
        <taxon>Actinomycetes</taxon>
        <taxon>Propionibacteriales</taxon>
        <taxon>Nocardioidaceae</taxon>
        <taxon>Nocardioides</taxon>
    </lineage>
</organism>
<dbReference type="Proteomes" id="UP000649289">
    <property type="component" value="Unassembled WGS sequence"/>
</dbReference>
<evidence type="ECO:0000256" key="1">
    <source>
        <dbReference type="SAM" id="MobiDB-lite"/>
    </source>
</evidence>
<protein>
    <submittedName>
        <fullName evidence="4">LysM peptidoglycan-binding domain-containing protein</fullName>
    </submittedName>
</protein>
<reference evidence="4 5" key="1">
    <citation type="submission" date="2020-09" db="EMBL/GenBank/DDBJ databases">
        <title>novel species in genus Nocardioides.</title>
        <authorList>
            <person name="Zhang G."/>
        </authorList>
    </citation>
    <scope>NUCLEOTIDE SEQUENCE [LARGE SCALE GENOMIC DNA]</scope>
    <source>
        <strain evidence="4 5">19197</strain>
    </source>
</reference>
<dbReference type="RefSeq" id="WP_191198628.1">
    <property type="nucleotide sequence ID" value="NZ_BAAAPA010000003.1"/>
</dbReference>
<accession>A0ABR8MDX4</accession>
<feature type="region of interest" description="Disordered" evidence="1">
    <location>
        <begin position="200"/>
        <end position="222"/>
    </location>
</feature>
<evidence type="ECO:0000259" key="3">
    <source>
        <dbReference type="PROSITE" id="PS51782"/>
    </source>
</evidence>
<feature type="domain" description="LysM" evidence="3">
    <location>
        <begin position="151"/>
        <end position="205"/>
    </location>
</feature>
<proteinExistence type="predicted"/>